<dbReference type="WBParaSite" id="ES5_v2.g13419.t1">
    <property type="protein sequence ID" value="ES5_v2.g13419.t1"/>
    <property type="gene ID" value="ES5_v2.g13419"/>
</dbReference>
<proteinExistence type="predicted"/>
<dbReference type="Proteomes" id="UP000887579">
    <property type="component" value="Unplaced"/>
</dbReference>
<name>A0AC34F996_9BILA</name>
<evidence type="ECO:0000313" key="1">
    <source>
        <dbReference type="Proteomes" id="UP000887579"/>
    </source>
</evidence>
<accession>A0AC34F996</accession>
<protein>
    <submittedName>
        <fullName evidence="2">Histone-lysine N-methyltransferase</fullName>
    </submittedName>
</protein>
<reference evidence="2" key="1">
    <citation type="submission" date="2022-11" db="UniProtKB">
        <authorList>
            <consortium name="WormBaseParasite"/>
        </authorList>
    </citation>
    <scope>IDENTIFICATION</scope>
</reference>
<organism evidence="1 2">
    <name type="scientific">Panagrolaimus sp. ES5</name>
    <dbReference type="NCBI Taxonomy" id="591445"/>
    <lineage>
        <taxon>Eukaryota</taxon>
        <taxon>Metazoa</taxon>
        <taxon>Ecdysozoa</taxon>
        <taxon>Nematoda</taxon>
        <taxon>Chromadorea</taxon>
        <taxon>Rhabditida</taxon>
        <taxon>Tylenchina</taxon>
        <taxon>Panagrolaimomorpha</taxon>
        <taxon>Panagrolaimoidea</taxon>
        <taxon>Panagrolaimidae</taxon>
        <taxon>Panagrolaimus</taxon>
    </lineage>
</organism>
<evidence type="ECO:0000313" key="2">
    <source>
        <dbReference type="WBParaSite" id="ES5_v2.g13419.t1"/>
    </source>
</evidence>
<sequence length="422" mass="48960">MMKRGRKRRLTSIGPSSSKRTMELPKKGSTAAAKQQQDVSKTDEKIVEFEKLIENISLEDSKGAFLFDTFEPFGGENDDEQLDIPDIMPMLEDSEPPEDSEEEDEQGRTDYEVERILLKRNESFYYFVKWEGYKLNQGTWEPPWNLTGCEKVLKTFEDRKMLCFGIYKSMLNKDEYGGFIDTWVNGILTTTLIECCVLEDILTKYCKRNKFGNLCVENWTRSIDCYPDITFLPENQFSDEAKKLLSSVDPPKVLCSCKACGKKDENCPCIKRGRTIPLMLFRTHWYGWGIRTLVDIPINKFVDEYVGRIKLHHECRNIKDPTYLFDIDSDEDETVFVVDATEEGNASRFINHSCDPNLEVVLVKGLYNHRGYARVTFFSVKQIKAGDELTFNYFKHEPDLSLVDDTTPKCYCGYELCRKYLI</sequence>